<gene>
    <name evidence="2" type="ORF">FOKN1_1286</name>
</gene>
<evidence type="ECO:0000313" key="2">
    <source>
        <dbReference type="EMBL" id="BAZ93684.1"/>
    </source>
</evidence>
<dbReference type="SUPFAM" id="SSF111331">
    <property type="entry name" value="NAD kinase/diacylglycerol kinase-like"/>
    <property type="match status" value="1"/>
</dbReference>
<evidence type="ECO:0000313" key="3">
    <source>
        <dbReference type="Proteomes" id="UP000218765"/>
    </source>
</evidence>
<accession>A0A1Z4VR50</accession>
<organism evidence="2 3">
    <name type="scientific">Thiohalobacter thiocyanaticus</name>
    <dbReference type="NCBI Taxonomy" id="585455"/>
    <lineage>
        <taxon>Bacteria</taxon>
        <taxon>Pseudomonadati</taxon>
        <taxon>Pseudomonadota</taxon>
        <taxon>Gammaproteobacteria</taxon>
        <taxon>Thiohalobacterales</taxon>
        <taxon>Thiohalobacteraceae</taxon>
        <taxon>Thiohalobacter</taxon>
    </lineage>
</organism>
<dbReference type="EMBL" id="AP018052">
    <property type="protein sequence ID" value="BAZ93684.1"/>
    <property type="molecule type" value="Genomic_DNA"/>
</dbReference>
<dbReference type="Proteomes" id="UP000218765">
    <property type="component" value="Chromosome"/>
</dbReference>
<dbReference type="PROSITE" id="PS50146">
    <property type="entry name" value="DAGK"/>
    <property type="match status" value="1"/>
</dbReference>
<dbReference type="KEGG" id="ttc:FOKN1_1286"/>
<dbReference type="RefSeq" id="WP_197703015.1">
    <property type="nucleotide sequence ID" value="NZ_AP018052.1"/>
</dbReference>
<reference evidence="2 3" key="1">
    <citation type="submission" date="2017-05" db="EMBL/GenBank/DDBJ databases">
        <title>Thiocyanate degradation by Thiohalobacter thiocyanaticus FOKN1.</title>
        <authorList>
            <person name="Oshiki M."/>
            <person name="Fukushima T."/>
            <person name="Kawano S."/>
            <person name="Nakagawa J."/>
        </authorList>
    </citation>
    <scope>NUCLEOTIDE SEQUENCE [LARGE SCALE GENOMIC DNA]</scope>
    <source>
        <strain evidence="2 3">FOKN1</strain>
    </source>
</reference>
<feature type="domain" description="DAGKc" evidence="1">
    <location>
        <begin position="1"/>
        <end position="134"/>
    </location>
</feature>
<dbReference type="Gene3D" id="3.40.50.10330">
    <property type="entry name" value="Probable inorganic polyphosphate/atp-NAD kinase, domain 1"/>
    <property type="match status" value="1"/>
</dbReference>
<dbReference type="AlphaFoldDB" id="A0A1Z4VR50"/>
<dbReference type="Pfam" id="PF00781">
    <property type="entry name" value="DAGK_cat"/>
    <property type="match status" value="1"/>
</dbReference>
<keyword evidence="3" id="KW-1185">Reference proteome</keyword>
<sequence>MKPTRAVLISNPASGNNRRAWARLQPRLAHYPQLEQHITRTVEEAETLIRRLADSDIQVLAINGGDGTLACLLGLLLQHWPQQRRPALIVLPGGTANMSAGDVGAAGSPRKAWKRFFRWLDRGCPLDIPTLERHIMQVEGLTDGRIHHGMFLGTGAIMQATQYAHSRVHARGLGGDISLGLTLVRTLWGLARRDPRFYQPTPVALRLPDSSIDRPETPMLILAASTLERLFLGIRPFWGSGDGAVGLTTVRAGARHFPRAFASILRGRPNRHVQPELGYESFHTRRLELDFDGMLNLDGELLQTAPSTGPLTVTARGPFRFLRLT</sequence>
<dbReference type="InterPro" id="IPR001206">
    <property type="entry name" value="Diacylglycerol_kinase_cat_dom"/>
</dbReference>
<dbReference type="InterPro" id="IPR016064">
    <property type="entry name" value="NAD/diacylglycerol_kinase_sf"/>
</dbReference>
<evidence type="ECO:0000259" key="1">
    <source>
        <dbReference type="PROSITE" id="PS50146"/>
    </source>
</evidence>
<dbReference type="GO" id="GO:0016301">
    <property type="term" value="F:kinase activity"/>
    <property type="evidence" value="ECO:0007669"/>
    <property type="project" value="InterPro"/>
</dbReference>
<name>A0A1Z4VR50_9GAMM</name>
<dbReference type="InterPro" id="IPR017438">
    <property type="entry name" value="ATP-NAD_kinase_N"/>
</dbReference>
<protein>
    <recommendedName>
        <fullName evidence="1">DAGKc domain-containing protein</fullName>
    </recommendedName>
</protein>
<proteinExistence type="predicted"/>